<feature type="non-terminal residue" evidence="1">
    <location>
        <position position="1"/>
    </location>
</feature>
<evidence type="ECO:0000313" key="3">
    <source>
        <dbReference type="EMBL" id="CAF3876412.1"/>
    </source>
</evidence>
<keyword evidence="5" id="KW-1185">Reference proteome</keyword>
<sequence>IKHPVNQGEFNNKFVYNYSYRALSLAEENLLAKGWKYAINLNKFNNLNIKADTEYMYHCMGKNSLLKNSDKANRVKILLNDFGDKLKKKVDKEIPNLNSEELNAISTLLKEHSLVNSKVDKGNAIVVTNKSAGFKLARLFVDTCCFEKIKLNSSTNIEIQLLLYAYTEFGSQFRRTDNFGARSITTAFSLSAAVLISQNRFAVLFDLFKISTGTFVVQ</sequence>
<evidence type="ECO:0000313" key="4">
    <source>
        <dbReference type="EMBL" id="CAF4121182.1"/>
    </source>
</evidence>
<gene>
    <name evidence="1" type="ORF">GPM918_LOCUS19284</name>
    <name evidence="2" type="ORF">OVA965_LOCUS29059</name>
    <name evidence="3" type="ORF">SRO942_LOCUS19281</name>
    <name evidence="4" type="ORF">TMI583_LOCUS29826</name>
</gene>
<dbReference type="EMBL" id="CAJOBC010005804">
    <property type="protein sequence ID" value="CAF3876412.1"/>
    <property type="molecule type" value="Genomic_DNA"/>
</dbReference>
<dbReference type="Proteomes" id="UP000682733">
    <property type="component" value="Unassembled WGS sequence"/>
</dbReference>
<evidence type="ECO:0000313" key="2">
    <source>
        <dbReference type="EMBL" id="CAF1312726.1"/>
    </source>
</evidence>
<dbReference type="Proteomes" id="UP000663829">
    <property type="component" value="Unassembled WGS sequence"/>
</dbReference>
<dbReference type="EMBL" id="CAJNOQ010005804">
    <property type="protein sequence ID" value="CAF1112135.1"/>
    <property type="molecule type" value="Genomic_DNA"/>
</dbReference>
<dbReference type="OrthoDB" id="10058657at2759"/>
<dbReference type="Proteomes" id="UP000677228">
    <property type="component" value="Unassembled WGS sequence"/>
</dbReference>
<comment type="caution">
    <text evidence="1">The sequence shown here is derived from an EMBL/GenBank/DDBJ whole genome shotgun (WGS) entry which is preliminary data.</text>
</comment>
<dbReference type="EMBL" id="CAJOBA010041812">
    <property type="protein sequence ID" value="CAF4121182.1"/>
    <property type="molecule type" value="Genomic_DNA"/>
</dbReference>
<name>A0A814PY73_9BILA</name>
<accession>A0A814PY73</accession>
<evidence type="ECO:0000313" key="1">
    <source>
        <dbReference type="EMBL" id="CAF1112135.1"/>
    </source>
</evidence>
<dbReference type="Proteomes" id="UP000681722">
    <property type="component" value="Unassembled WGS sequence"/>
</dbReference>
<organism evidence="1 5">
    <name type="scientific">Didymodactylos carnosus</name>
    <dbReference type="NCBI Taxonomy" id="1234261"/>
    <lineage>
        <taxon>Eukaryota</taxon>
        <taxon>Metazoa</taxon>
        <taxon>Spiralia</taxon>
        <taxon>Gnathifera</taxon>
        <taxon>Rotifera</taxon>
        <taxon>Eurotatoria</taxon>
        <taxon>Bdelloidea</taxon>
        <taxon>Philodinida</taxon>
        <taxon>Philodinidae</taxon>
        <taxon>Didymodactylos</taxon>
    </lineage>
</organism>
<dbReference type="AlphaFoldDB" id="A0A814PY73"/>
<protein>
    <submittedName>
        <fullName evidence="1">Uncharacterized protein</fullName>
    </submittedName>
</protein>
<evidence type="ECO:0000313" key="5">
    <source>
        <dbReference type="Proteomes" id="UP000663829"/>
    </source>
</evidence>
<proteinExistence type="predicted"/>
<reference evidence="1" key="1">
    <citation type="submission" date="2021-02" db="EMBL/GenBank/DDBJ databases">
        <authorList>
            <person name="Nowell W R."/>
        </authorList>
    </citation>
    <scope>NUCLEOTIDE SEQUENCE</scope>
</reference>
<dbReference type="EMBL" id="CAJNOK010020219">
    <property type="protein sequence ID" value="CAF1312726.1"/>
    <property type="molecule type" value="Genomic_DNA"/>
</dbReference>